<dbReference type="InterPro" id="IPR036291">
    <property type="entry name" value="NAD(P)-bd_dom_sf"/>
</dbReference>
<keyword evidence="5" id="KW-1185">Reference proteome</keyword>
<organism evidence="4 5">
    <name type="scientific">Amycolatopsis coloradensis</name>
    <dbReference type="NCBI Taxonomy" id="76021"/>
    <lineage>
        <taxon>Bacteria</taxon>
        <taxon>Bacillati</taxon>
        <taxon>Actinomycetota</taxon>
        <taxon>Actinomycetes</taxon>
        <taxon>Pseudonocardiales</taxon>
        <taxon>Pseudonocardiaceae</taxon>
        <taxon>Amycolatopsis</taxon>
    </lineage>
</organism>
<protein>
    <submittedName>
        <fullName evidence="4">3-oxoacyl-ACP reductase</fullName>
    </submittedName>
</protein>
<comment type="caution">
    <text evidence="4">The sequence shown here is derived from an EMBL/GenBank/DDBJ whole genome shotgun (WGS) entry which is preliminary data.</text>
</comment>
<dbReference type="AlphaFoldDB" id="A0A1R0KYV8"/>
<dbReference type="RefSeq" id="WP_076157779.1">
    <property type="nucleotide sequence ID" value="NZ_JBEZVB010000060.1"/>
</dbReference>
<dbReference type="PRINTS" id="PR00081">
    <property type="entry name" value="GDHRDH"/>
</dbReference>
<dbReference type="PANTHER" id="PTHR42760">
    <property type="entry name" value="SHORT-CHAIN DEHYDROGENASES/REDUCTASES FAMILY MEMBER"/>
    <property type="match status" value="1"/>
</dbReference>
<dbReference type="Pfam" id="PF00106">
    <property type="entry name" value="adh_short"/>
    <property type="match status" value="1"/>
</dbReference>
<accession>A0A1R0KYV8</accession>
<dbReference type="InterPro" id="IPR002347">
    <property type="entry name" value="SDR_fam"/>
</dbReference>
<reference evidence="4 5" key="1">
    <citation type="submission" date="2016-01" db="EMBL/GenBank/DDBJ databases">
        <title>Amycolatopsis coloradensis genome sequencing and assembly.</title>
        <authorList>
            <person name="Mayilraj S."/>
        </authorList>
    </citation>
    <scope>NUCLEOTIDE SEQUENCE [LARGE SCALE GENOMIC DNA]</scope>
    <source>
        <strain evidence="4 5">DSM 44225</strain>
    </source>
</reference>
<evidence type="ECO:0000313" key="5">
    <source>
        <dbReference type="Proteomes" id="UP000187486"/>
    </source>
</evidence>
<dbReference type="PANTHER" id="PTHR42760:SF133">
    <property type="entry name" value="3-OXOACYL-[ACYL-CARRIER-PROTEIN] REDUCTASE"/>
    <property type="match status" value="1"/>
</dbReference>
<evidence type="ECO:0000256" key="3">
    <source>
        <dbReference type="RuleBase" id="RU000363"/>
    </source>
</evidence>
<sequence length="259" mass="26920">MELKLDGKTALVTGASRGIGLAIVQALAAEGVRVAACARTASEPLLEATSLTRQVDLTVPAQATELVDWALAELGGIDILVNNVGASPARTDGFQAISDDDWQYAFELNFFSAVRTTRAALPSLLERRGTVINIGSVNSRLPLPRLIDYSAAKAALASFGKSLADEVGEAGVRVNTISPGPTRTAVWTATDGMAAGLAKSAGIDHEEFLAQVPAMTGMNTGQFTEPAEMAVLVALLASGRVPNMNGSDLILDGGMLKQL</sequence>
<dbReference type="PROSITE" id="PS00061">
    <property type="entry name" value="ADH_SHORT"/>
    <property type="match status" value="1"/>
</dbReference>
<evidence type="ECO:0000256" key="2">
    <source>
        <dbReference type="ARBA" id="ARBA00023002"/>
    </source>
</evidence>
<dbReference type="FunFam" id="3.40.50.720:FF:000084">
    <property type="entry name" value="Short-chain dehydrogenase reductase"/>
    <property type="match status" value="1"/>
</dbReference>
<gene>
    <name evidence="4" type="ORF">BS329_08780</name>
</gene>
<dbReference type="InterPro" id="IPR020904">
    <property type="entry name" value="Sc_DH/Rdtase_CS"/>
</dbReference>
<dbReference type="GO" id="GO:0016616">
    <property type="term" value="F:oxidoreductase activity, acting on the CH-OH group of donors, NAD or NADP as acceptor"/>
    <property type="evidence" value="ECO:0007669"/>
    <property type="project" value="TreeGrafter"/>
</dbReference>
<evidence type="ECO:0000313" key="4">
    <source>
        <dbReference type="EMBL" id="OLZ54602.1"/>
    </source>
</evidence>
<comment type="similarity">
    <text evidence="1 3">Belongs to the short-chain dehydrogenases/reductases (SDR) family.</text>
</comment>
<proteinExistence type="inferred from homology"/>
<dbReference type="Gene3D" id="3.40.50.720">
    <property type="entry name" value="NAD(P)-binding Rossmann-like Domain"/>
    <property type="match status" value="1"/>
</dbReference>
<dbReference type="Proteomes" id="UP000187486">
    <property type="component" value="Unassembled WGS sequence"/>
</dbReference>
<dbReference type="OrthoDB" id="3208554at2"/>
<evidence type="ECO:0000256" key="1">
    <source>
        <dbReference type="ARBA" id="ARBA00006484"/>
    </source>
</evidence>
<dbReference type="PRINTS" id="PR00080">
    <property type="entry name" value="SDRFAMILY"/>
</dbReference>
<keyword evidence="2" id="KW-0560">Oxidoreductase</keyword>
<name>A0A1R0KYV8_9PSEU</name>
<dbReference type="EMBL" id="MQUQ01000004">
    <property type="protein sequence ID" value="OLZ54602.1"/>
    <property type="molecule type" value="Genomic_DNA"/>
</dbReference>
<dbReference type="CDD" id="cd05233">
    <property type="entry name" value="SDR_c"/>
    <property type="match status" value="1"/>
</dbReference>
<dbReference type="SUPFAM" id="SSF51735">
    <property type="entry name" value="NAD(P)-binding Rossmann-fold domains"/>
    <property type="match status" value="1"/>
</dbReference>
<dbReference type="STRING" id="76021.BS329_08780"/>